<feature type="signal peptide" evidence="1">
    <location>
        <begin position="1"/>
        <end position="32"/>
    </location>
</feature>
<protein>
    <recommendedName>
        <fullName evidence="4">Secreted protein</fullName>
    </recommendedName>
</protein>
<keyword evidence="1" id="KW-0732">Signal</keyword>
<accession>A0A1W0A074</accession>
<evidence type="ECO:0000313" key="2">
    <source>
        <dbReference type="EMBL" id="OQS03675.1"/>
    </source>
</evidence>
<dbReference type="EMBL" id="JNBS01000808">
    <property type="protein sequence ID" value="OQS03675.1"/>
    <property type="molecule type" value="Genomic_DNA"/>
</dbReference>
<evidence type="ECO:0000256" key="1">
    <source>
        <dbReference type="SAM" id="SignalP"/>
    </source>
</evidence>
<dbReference type="AlphaFoldDB" id="A0A1W0A074"/>
<dbReference type="Proteomes" id="UP000243217">
    <property type="component" value="Unassembled WGS sequence"/>
</dbReference>
<feature type="chain" id="PRO_5013094034" description="Secreted protein" evidence="1">
    <location>
        <begin position="33"/>
        <end position="199"/>
    </location>
</feature>
<evidence type="ECO:0008006" key="4">
    <source>
        <dbReference type="Google" id="ProtNLM"/>
    </source>
</evidence>
<organism evidence="2 3">
    <name type="scientific">Thraustotheca clavata</name>
    <dbReference type="NCBI Taxonomy" id="74557"/>
    <lineage>
        <taxon>Eukaryota</taxon>
        <taxon>Sar</taxon>
        <taxon>Stramenopiles</taxon>
        <taxon>Oomycota</taxon>
        <taxon>Saprolegniomycetes</taxon>
        <taxon>Saprolegniales</taxon>
        <taxon>Achlyaceae</taxon>
        <taxon>Thraustotheca</taxon>
    </lineage>
</organism>
<gene>
    <name evidence="2" type="ORF">THRCLA_21106</name>
</gene>
<proteinExistence type="predicted"/>
<comment type="caution">
    <text evidence="2">The sequence shown here is derived from an EMBL/GenBank/DDBJ whole genome shotgun (WGS) entry which is preliminary data.</text>
</comment>
<reference evidence="2 3" key="1">
    <citation type="journal article" date="2014" name="Genome Biol. Evol.">
        <title>The secreted proteins of Achlya hypogyna and Thraustotheca clavata identify the ancestral oomycete secretome and reveal gene acquisitions by horizontal gene transfer.</title>
        <authorList>
            <person name="Misner I."/>
            <person name="Blouin N."/>
            <person name="Leonard G."/>
            <person name="Richards T.A."/>
            <person name="Lane C.E."/>
        </authorList>
    </citation>
    <scope>NUCLEOTIDE SEQUENCE [LARGE SCALE GENOMIC DNA]</scope>
    <source>
        <strain evidence="2 3">ATCC 34112</strain>
    </source>
</reference>
<keyword evidence="3" id="KW-1185">Reference proteome</keyword>
<name>A0A1W0A074_9STRA</name>
<evidence type="ECO:0000313" key="3">
    <source>
        <dbReference type="Proteomes" id="UP000243217"/>
    </source>
</evidence>
<sequence length="199" mass="22691">MWLFTWQTGLCTEHLLMPSLLQTFVLFSSVSALLECPYSLHETVYHQVFASENGKACKQACDCTGFAIIRGRLNMTQIDHFEASQACHLMYQDLVMGFKSIIPPCLLESNQTTTASIANVTFEEKVRHMRLMRALEPELTAQFVIESVYHNSSYRNHSKSHRNRTVIDINTPHPPPKSSFSQKTMSLVVLIVFICVFEN</sequence>